<evidence type="ECO:0000313" key="2">
    <source>
        <dbReference type="EMBL" id="OBS01850.1"/>
    </source>
</evidence>
<gene>
    <name evidence="2" type="ORF">A9W98_17855</name>
</gene>
<organism evidence="2 3">
    <name type="scientific">Mycobacterium gordonae</name>
    <dbReference type="NCBI Taxonomy" id="1778"/>
    <lineage>
        <taxon>Bacteria</taxon>
        <taxon>Bacillati</taxon>
        <taxon>Actinomycetota</taxon>
        <taxon>Actinomycetes</taxon>
        <taxon>Mycobacteriales</taxon>
        <taxon>Mycobacteriaceae</taxon>
        <taxon>Mycobacterium</taxon>
    </lineage>
</organism>
<evidence type="ECO:0000313" key="3">
    <source>
        <dbReference type="Proteomes" id="UP000093757"/>
    </source>
</evidence>
<dbReference type="Proteomes" id="UP000093757">
    <property type="component" value="Unassembled WGS sequence"/>
</dbReference>
<dbReference type="EMBL" id="MAEM01000243">
    <property type="protein sequence ID" value="OBS01850.1"/>
    <property type="molecule type" value="Genomic_DNA"/>
</dbReference>
<dbReference type="OrthoDB" id="10006705at2"/>
<accession>A0A1A6BHP4</accession>
<comment type="caution">
    <text evidence="2">The sequence shown here is derived from an EMBL/GenBank/DDBJ whole genome shotgun (WGS) entry which is preliminary data.</text>
</comment>
<feature type="region of interest" description="Disordered" evidence="1">
    <location>
        <begin position="134"/>
        <end position="175"/>
    </location>
</feature>
<sequence length="221" mass="23117">MIGKLARAAGGAASFTLGSLWPMRWPAFPVAFFDFDMFNEPADALWAEAKERCAREARDRQARARELAAQTAIPTTLYPSEPAESAPDDLLSLALDAWLAAHSGDLARAFTLAEQFQQQAGPAIADAVGRPLLDASSDSSSAAGEASADGDRGPSAEDGPALGSLPPEASAGQPNFTVGELEDAAYAVRRHITDRVAPTSVIGAEAWTHLAEKLEAAAVSK</sequence>
<proteinExistence type="predicted"/>
<evidence type="ECO:0000256" key="1">
    <source>
        <dbReference type="SAM" id="MobiDB-lite"/>
    </source>
</evidence>
<name>A0A1A6BHP4_MYCGO</name>
<feature type="compositionally biased region" description="Low complexity" evidence="1">
    <location>
        <begin position="134"/>
        <end position="147"/>
    </location>
</feature>
<protein>
    <submittedName>
        <fullName evidence="2">Uncharacterized protein</fullName>
    </submittedName>
</protein>
<dbReference type="AlphaFoldDB" id="A0A1A6BHP4"/>
<reference evidence="2 3" key="1">
    <citation type="submission" date="2016-06" db="EMBL/GenBank/DDBJ databases">
        <authorList>
            <person name="Kjaerup R.B."/>
            <person name="Dalgaard T.S."/>
            <person name="Juul-Madsen H.R."/>
        </authorList>
    </citation>
    <scope>NUCLEOTIDE SEQUENCE [LARGE SCALE GENOMIC DNA]</scope>
    <source>
        <strain evidence="2 3">1245752.6</strain>
    </source>
</reference>
<dbReference type="RefSeq" id="WP_065133859.1">
    <property type="nucleotide sequence ID" value="NZ_MAEM01000243.1"/>
</dbReference>